<evidence type="ECO:0000256" key="5">
    <source>
        <dbReference type="ARBA" id="ARBA00022989"/>
    </source>
</evidence>
<keyword evidence="1 8" id="KW-1003">Cell membrane</keyword>
<dbReference type="InterPro" id="IPR011919">
    <property type="entry name" value="Cell_div_ZipA"/>
</dbReference>
<feature type="transmembrane region" description="Helical" evidence="8">
    <location>
        <begin position="6"/>
        <end position="26"/>
    </location>
</feature>
<evidence type="ECO:0000256" key="1">
    <source>
        <dbReference type="ARBA" id="ARBA00022475"/>
    </source>
</evidence>
<feature type="region of interest" description="Disordered" evidence="10">
    <location>
        <begin position="29"/>
        <end position="69"/>
    </location>
</feature>
<evidence type="ECO:0000256" key="8">
    <source>
        <dbReference type="HAMAP-Rule" id="MF_00509"/>
    </source>
</evidence>
<reference evidence="12 13" key="1">
    <citation type="journal article" date="2017" name="Int. J. Syst. Evol. Microbiol.">
        <title>Oleiagrimonas citrea sp. nov., a marine bacterium isolated from tidal flat sediment and emended description of the genus Oleiagrimonas Fang et al. 2015 and Oleiagrimonas soli.</title>
        <authorList>
            <person name="Yang S.H."/>
            <person name="Seo H.S."/>
            <person name="Seong C.N."/>
            <person name="Kwon K.K."/>
        </authorList>
    </citation>
    <scope>NUCLEOTIDE SEQUENCE [LARGE SCALE GENOMIC DNA]</scope>
    <source>
        <strain evidence="12 13">MEBiC09124</strain>
    </source>
</reference>
<evidence type="ECO:0000256" key="2">
    <source>
        <dbReference type="ARBA" id="ARBA00022519"/>
    </source>
</evidence>
<dbReference type="Proteomes" id="UP000541636">
    <property type="component" value="Unassembled WGS sequence"/>
</dbReference>
<evidence type="ECO:0000256" key="3">
    <source>
        <dbReference type="ARBA" id="ARBA00022618"/>
    </source>
</evidence>
<feature type="compositionally biased region" description="Acidic residues" evidence="10">
    <location>
        <begin position="57"/>
        <end position="69"/>
    </location>
</feature>
<dbReference type="NCBIfam" id="TIGR02205">
    <property type="entry name" value="septum_zipA"/>
    <property type="match status" value="1"/>
</dbReference>
<evidence type="ECO:0000313" key="12">
    <source>
        <dbReference type="EMBL" id="NKZ37431.1"/>
    </source>
</evidence>
<dbReference type="InterPro" id="IPR007449">
    <property type="entry name" value="ZipA_FtsZ-bd_C"/>
</dbReference>
<comment type="subcellular location">
    <subcellularLocation>
        <location evidence="8">Cell inner membrane</location>
        <topology evidence="8">Single-pass type I membrane protein</topology>
    </subcellularLocation>
    <text evidence="8">Localizes to the Z ring in an FtsZ-dependent manner.</text>
</comment>
<dbReference type="SMART" id="SM00771">
    <property type="entry name" value="ZipA_C"/>
    <property type="match status" value="1"/>
</dbReference>
<name>A0A846ZJ82_9GAMM</name>
<accession>A0A846ZJ82</accession>
<comment type="similarity">
    <text evidence="8 9">Belongs to the ZipA family.</text>
</comment>
<dbReference type="PANTHER" id="PTHR38685">
    <property type="entry name" value="CELL DIVISION PROTEIN ZIPA"/>
    <property type="match status" value="1"/>
</dbReference>
<keyword evidence="13" id="KW-1185">Reference proteome</keyword>
<comment type="caution">
    <text evidence="12">The sequence shown here is derived from an EMBL/GenBank/DDBJ whole genome shotgun (WGS) entry which is preliminary data.</text>
</comment>
<keyword evidence="3 8" id="KW-0132">Cell division</keyword>
<comment type="subunit">
    <text evidence="8">Interacts with FtsZ via their C-terminal domains.</text>
</comment>
<dbReference type="GO" id="GO:0043093">
    <property type="term" value="P:FtsZ-dependent cytokinesis"/>
    <property type="evidence" value="ECO:0007669"/>
    <property type="project" value="UniProtKB-UniRule"/>
</dbReference>
<dbReference type="HAMAP" id="MF_00509">
    <property type="entry name" value="ZipA"/>
    <property type="match status" value="1"/>
</dbReference>
<keyword evidence="5 8" id="KW-1133">Transmembrane helix</keyword>
<evidence type="ECO:0000256" key="6">
    <source>
        <dbReference type="ARBA" id="ARBA00023136"/>
    </source>
</evidence>
<keyword evidence="2 8" id="KW-0997">Cell inner membrane</keyword>
<evidence type="ECO:0000259" key="11">
    <source>
        <dbReference type="SMART" id="SM00771"/>
    </source>
</evidence>
<dbReference type="InterPro" id="IPR036765">
    <property type="entry name" value="ZipA_FtsZ-bd_C_sf"/>
</dbReference>
<evidence type="ECO:0000313" key="13">
    <source>
        <dbReference type="Proteomes" id="UP000541636"/>
    </source>
</evidence>
<dbReference type="GO" id="GO:0032153">
    <property type="term" value="C:cell division site"/>
    <property type="evidence" value="ECO:0007669"/>
    <property type="project" value="UniProtKB-UniRule"/>
</dbReference>
<proteinExistence type="inferred from homology"/>
<dbReference type="AlphaFoldDB" id="A0A846ZJ82"/>
<dbReference type="Pfam" id="PF04354">
    <property type="entry name" value="ZipA_C"/>
    <property type="match status" value="1"/>
</dbReference>
<evidence type="ECO:0000256" key="7">
    <source>
        <dbReference type="ARBA" id="ARBA00023306"/>
    </source>
</evidence>
<keyword evidence="7 8" id="KW-0131">Cell cycle</keyword>
<organism evidence="12 13">
    <name type="scientific">Oleiagrimonas citrea</name>
    <dbReference type="NCBI Taxonomy" id="1665687"/>
    <lineage>
        <taxon>Bacteria</taxon>
        <taxon>Pseudomonadati</taxon>
        <taxon>Pseudomonadota</taxon>
        <taxon>Gammaproteobacteria</taxon>
        <taxon>Lysobacterales</taxon>
        <taxon>Rhodanobacteraceae</taxon>
        <taxon>Oleiagrimonas</taxon>
    </lineage>
</organism>
<keyword evidence="4 8" id="KW-0812">Transmembrane</keyword>
<protein>
    <recommendedName>
        <fullName evidence="8 9">Cell division protein ZipA</fullName>
    </recommendedName>
</protein>
<evidence type="ECO:0000256" key="10">
    <source>
        <dbReference type="SAM" id="MobiDB-lite"/>
    </source>
</evidence>
<dbReference type="RefSeq" id="WP_113064974.1">
    <property type="nucleotide sequence ID" value="NZ_JAAZQD010000001.1"/>
</dbReference>
<gene>
    <name evidence="8 12" type="primary">zipA</name>
    <name evidence="12" type="ORF">HF690_00505</name>
</gene>
<dbReference type="EMBL" id="JAAZQD010000001">
    <property type="protein sequence ID" value="NKZ37431.1"/>
    <property type="molecule type" value="Genomic_DNA"/>
</dbReference>
<dbReference type="Gene3D" id="3.30.1400.10">
    <property type="entry name" value="ZipA, C-terminal FtsZ-binding domain"/>
    <property type="match status" value="1"/>
</dbReference>
<comment type="function">
    <text evidence="8 9">Essential cell division protein that stabilizes the FtsZ protofilaments by cross-linking them and that serves as a cytoplasmic membrane anchor for the Z ring. Also required for the recruitment to the septal ring of downstream cell division proteins.</text>
</comment>
<evidence type="ECO:0000256" key="4">
    <source>
        <dbReference type="ARBA" id="ARBA00022692"/>
    </source>
</evidence>
<dbReference type="GO" id="GO:0005886">
    <property type="term" value="C:plasma membrane"/>
    <property type="evidence" value="ECO:0007669"/>
    <property type="project" value="UniProtKB-SubCell"/>
</dbReference>
<evidence type="ECO:0000256" key="9">
    <source>
        <dbReference type="RuleBase" id="RU003612"/>
    </source>
</evidence>
<dbReference type="SUPFAM" id="SSF64383">
    <property type="entry name" value="Cell-division protein ZipA, C-terminal domain"/>
    <property type="match status" value="1"/>
</dbReference>
<sequence>MHWNPAVGIPLLIIGLIVLGLIWLFGQPRKPGQGRRQPVPPSGSRGERREPTFGVDAQEEDGLDADDAMPDEDLRTTQVEPFQASLLETQKSEPEADVEEIELPPIEPAQRTAPAPPAPAHDPHRSTLGQRPADLPVERIVAVNVVAPGNAVFQGADLVVAADKAGLDFGHKGIFHRLLEGKPELGPIFSVANMLQPGSFDLSRVVDLTTTGLSFFMTLPGPVSALDAWDAMLPTAQRMAELLGGQVLDDEHNALGRQRIAHIRDELRAWDRKHQGDEIGFGP</sequence>
<keyword evidence="6 8" id="KW-0472">Membrane</keyword>
<dbReference type="PANTHER" id="PTHR38685:SF1">
    <property type="entry name" value="CELL DIVISION PROTEIN ZIPA"/>
    <property type="match status" value="1"/>
</dbReference>
<dbReference type="GO" id="GO:0000917">
    <property type="term" value="P:division septum assembly"/>
    <property type="evidence" value="ECO:0007669"/>
    <property type="project" value="TreeGrafter"/>
</dbReference>
<feature type="region of interest" description="Disordered" evidence="10">
    <location>
        <begin position="108"/>
        <end position="129"/>
    </location>
</feature>
<feature type="domain" description="ZipA C-terminal FtsZ-binding" evidence="11">
    <location>
        <begin position="137"/>
        <end position="267"/>
    </location>
</feature>